<keyword evidence="3" id="KW-1185">Reference proteome</keyword>
<dbReference type="EMBL" id="VLKF01000001">
    <property type="protein sequence ID" value="TWH71676.1"/>
    <property type="molecule type" value="Genomic_DNA"/>
</dbReference>
<name>A0A562ILH1_9ACTN</name>
<keyword evidence="1" id="KW-1133">Transmembrane helix</keyword>
<keyword evidence="1" id="KW-0472">Membrane</keyword>
<keyword evidence="1" id="KW-0812">Transmembrane</keyword>
<evidence type="ECO:0000256" key="1">
    <source>
        <dbReference type="SAM" id="Phobius"/>
    </source>
</evidence>
<dbReference type="Proteomes" id="UP000321490">
    <property type="component" value="Unassembled WGS sequence"/>
</dbReference>
<dbReference type="RefSeq" id="WP_153356516.1">
    <property type="nucleotide sequence ID" value="NZ_ML762479.1"/>
</dbReference>
<reference evidence="2 3" key="1">
    <citation type="submission" date="2019-07" db="EMBL/GenBank/DDBJ databases">
        <title>R&amp;d 2014.</title>
        <authorList>
            <person name="Klenk H.-P."/>
        </authorList>
    </citation>
    <scope>NUCLEOTIDE SEQUENCE [LARGE SCALE GENOMIC DNA]</scope>
    <source>
        <strain evidence="2 3">DSM 45764</strain>
    </source>
</reference>
<dbReference type="AlphaFoldDB" id="A0A562ILH1"/>
<evidence type="ECO:0000313" key="2">
    <source>
        <dbReference type="EMBL" id="TWH71676.1"/>
    </source>
</evidence>
<protein>
    <recommendedName>
        <fullName evidence="4">ABC-2 type transport system permease protein</fullName>
    </recommendedName>
</protein>
<comment type="caution">
    <text evidence="2">The sequence shown here is derived from an EMBL/GenBank/DDBJ whole genome shotgun (WGS) entry which is preliminary data.</text>
</comment>
<gene>
    <name evidence="2" type="ORF">JD78_00174</name>
</gene>
<evidence type="ECO:0000313" key="3">
    <source>
        <dbReference type="Proteomes" id="UP000321490"/>
    </source>
</evidence>
<evidence type="ECO:0008006" key="4">
    <source>
        <dbReference type="Google" id="ProtNLM"/>
    </source>
</evidence>
<accession>A0A562ILH1</accession>
<organism evidence="2 3">
    <name type="scientific">Modestobacter roseus</name>
    <dbReference type="NCBI Taxonomy" id="1181884"/>
    <lineage>
        <taxon>Bacteria</taxon>
        <taxon>Bacillati</taxon>
        <taxon>Actinomycetota</taxon>
        <taxon>Actinomycetes</taxon>
        <taxon>Geodermatophilales</taxon>
        <taxon>Geodermatophilaceae</taxon>
        <taxon>Modestobacter</taxon>
    </lineage>
</organism>
<proteinExistence type="predicted"/>
<feature type="transmembrane region" description="Helical" evidence="1">
    <location>
        <begin position="33"/>
        <end position="58"/>
    </location>
</feature>
<sequence length="62" mass="6273">MFGLPLFGDLAASLAQALPVLGVGGVPFLADGPGWPVGLAVTAAWAGAVWFLAALLLVRRDV</sequence>